<protein>
    <recommendedName>
        <fullName evidence="4">cytidine deaminase</fullName>
        <ecNumber evidence="4">3.5.4.5</ecNumber>
    </recommendedName>
    <alternativeName>
        <fullName evidence="8">Cytidine aminohydrolase</fullName>
    </alternativeName>
</protein>
<feature type="domain" description="CMP/dCMP-type deaminase" evidence="10">
    <location>
        <begin position="1"/>
        <end position="128"/>
    </location>
</feature>
<dbReference type="PANTHER" id="PTHR11644">
    <property type="entry name" value="CYTIDINE DEAMINASE"/>
    <property type="match status" value="1"/>
</dbReference>
<evidence type="ECO:0000256" key="8">
    <source>
        <dbReference type="ARBA" id="ARBA00032005"/>
    </source>
</evidence>
<keyword evidence="7" id="KW-0862">Zinc</keyword>
<evidence type="ECO:0000256" key="7">
    <source>
        <dbReference type="ARBA" id="ARBA00022833"/>
    </source>
</evidence>
<dbReference type="NCBIfam" id="TIGR01354">
    <property type="entry name" value="cyt_deam_tetra"/>
    <property type="match status" value="1"/>
</dbReference>
<keyword evidence="6 11" id="KW-0378">Hydrolase</keyword>
<gene>
    <name evidence="11" type="ORF">MNBD_IGNAVI01-1937</name>
</gene>
<dbReference type="EC" id="3.5.4.5" evidence="4"/>
<dbReference type="Pfam" id="PF00383">
    <property type="entry name" value="dCMP_cyt_deam_1"/>
    <property type="match status" value="1"/>
</dbReference>
<dbReference type="EMBL" id="UOGD01000015">
    <property type="protein sequence ID" value="VAX15296.1"/>
    <property type="molecule type" value="Genomic_DNA"/>
</dbReference>
<dbReference type="GO" id="GO:0004126">
    <property type="term" value="F:cytidine deaminase activity"/>
    <property type="evidence" value="ECO:0007669"/>
    <property type="project" value="UniProtKB-EC"/>
</dbReference>
<dbReference type="PROSITE" id="PS51747">
    <property type="entry name" value="CYT_DCMP_DEAMINASES_2"/>
    <property type="match status" value="1"/>
</dbReference>
<dbReference type="SUPFAM" id="SSF53927">
    <property type="entry name" value="Cytidine deaminase-like"/>
    <property type="match status" value="1"/>
</dbReference>
<dbReference type="InterPro" id="IPR006262">
    <property type="entry name" value="Cyt_deam_tetra"/>
</dbReference>
<evidence type="ECO:0000256" key="1">
    <source>
        <dbReference type="ARBA" id="ARBA00001947"/>
    </source>
</evidence>
<sequence length="133" mass="14487">MDYKKLADQAKKAKEMSYSPYSKFRVGAALLTQDGKVYQGANVENASYGLTMCAERTAAFAAKLAGENDFSAIAIASDSKDFIPPCGACRQVLLELCGKELDVIITNGNDEQKVFKVKDLIPFSFGDEQLNKS</sequence>
<evidence type="ECO:0000256" key="5">
    <source>
        <dbReference type="ARBA" id="ARBA00022723"/>
    </source>
</evidence>
<dbReference type="GO" id="GO:0005829">
    <property type="term" value="C:cytosol"/>
    <property type="evidence" value="ECO:0007669"/>
    <property type="project" value="TreeGrafter"/>
</dbReference>
<dbReference type="Gene3D" id="3.40.140.10">
    <property type="entry name" value="Cytidine Deaminase, domain 2"/>
    <property type="match status" value="1"/>
</dbReference>
<comment type="cofactor">
    <cofactor evidence="1">
        <name>Zn(2+)</name>
        <dbReference type="ChEBI" id="CHEBI:29105"/>
    </cofactor>
</comment>
<dbReference type="FunFam" id="3.40.140.10:FF:000008">
    <property type="entry name" value="Cytidine deaminase"/>
    <property type="match status" value="1"/>
</dbReference>
<dbReference type="InterPro" id="IPR002125">
    <property type="entry name" value="CMP_dCMP_dom"/>
</dbReference>
<evidence type="ECO:0000259" key="10">
    <source>
        <dbReference type="PROSITE" id="PS51747"/>
    </source>
</evidence>
<evidence type="ECO:0000256" key="2">
    <source>
        <dbReference type="ARBA" id="ARBA00003949"/>
    </source>
</evidence>
<dbReference type="GO" id="GO:0072527">
    <property type="term" value="P:pyrimidine-containing compound metabolic process"/>
    <property type="evidence" value="ECO:0007669"/>
    <property type="project" value="UniProtKB-ARBA"/>
</dbReference>
<evidence type="ECO:0000256" key="4">
    <source>
        <dbReference type="ARBA" id="ARBA00012783"/>
    </source>
</evidence>
<reference evidence="11" key="1">
    <citation type="submission" date="2018-06" db="EMBL/GenBank/DDBJ databases">
        <authorList>
            <person name="Zhirakovskaya E."/>
        </authorList>
    </citation>
    <scope>NUCLEOTIDE SEQUENCE</scope>
</reference>
<dbReference type="InterPro" id="IPR016193">
    <property type="entry name" value="Cytidine_deaminase-like"/>
</dbReference>
<dbReference type="GO" id="GO:0055086">
    <property type="term" value="P:nucleobase-containing small molecule metabolic process"/>
    <property type="evidence" value="ECO:0007669"/>
    <property type="project" value="UniProtKB-ARBA"/>
</dbReference>
<keyword evidence="5" id="KW-0479">Metal-binding</keyword>
<evidence type="ECO:0000313" key="11">
    <source>
        <dbReference type="EMBL" id="VAX15296.1"/>
    </source>
</evidence>
<comment type="function">
    <text evidence="2">This enzyme scavenges exogenous and endogenous cytidine and 2'-deoxycytidine for UMP synthesis.</text>
</comment>
<dbReference type="NCBIfam" id="NF004064">
    <property type="entry name" value="PRK05578.1"/>
    <property type="match status" value="1"/>
</dbReference>
<evidence type="ECO:0000256" key="3">
    <source>
        <dbReference type="ARBA" id="ARBA00006576"/>
    </source>
</evidence>
<dbReference type="PANTHER" id="PTHR11644:SF2">
    <property type="entry name" value="CYTIDINE DEAMINASE"/>
    <property type="match status" value="1"/>
</dbReference>
<dbReference type="AlphaFoldDB" id="A0A3B1BAH4"/>
<dbReference type="InterPro" id="IPR050202">
    <property type="entry name" value="Cyt/Deoxycyt_deaminase"/>
</dbReference>
<evidence type="ECO:0000256" key="6">
    <source>
        <dbReference type="ARBA" id="ARBA00022801"/>
    </source>
</evidence>
<comment type="catalytic activity">
    <reaction evidence="9">
        <text>cytidine + H2O + H(+) = uridine + NH4(+)</text>
        <dbReference type="Rhea" id="RHEA:16069"/>
        <dbReference type="ChEBI" id="CHEBI:15377"/>
        <dbReference type="ChEBI" id="CHEBI:15378"/>
        <dbReference type="ChEBI" id="CHEBI:16704"/>
        <dbReference type="ChEBI" id="CHEBI:17562"/>
        <dbReference type="ChEBI" id="CHEBI:28938"/>
        <dbReference type="EC" id="3.5.4.5"/>
    </reaction>
</comment>
<proteinExistence type="inferred from homology"/>
<dbReference type="CDD" id="cd01283">
    <property type="entry name" value="cytidine_deaminase"/>
    <property type="match status" value="1"/>
</dbReference>
<accession>A0A3B1BAH4</accession>
<name>A0A3B1BAH4_9ZZZZ</name>
<dbReference type="GO" id="GO:0008270">
    <property type="term" value="F:zinc ion binding"/>
    <property type="evidence" value="ECO:0007669"/>
    <property type="project" value="InterPro"/>
</dbReference>
<organism evidence="11">
    <name type="scientific">hydrothermal vent metagenome</name>
    <dbReference type="NCBI Taxonomy" id="652676"/>
    <lineage>
        <taxon>unclassified sequences</taxon>
        <taxon>metagenomes</taxon>
        <taxon>ecological metagenomes</taxon>
    </lineage>
</organism>
<comment type="similarity">
    <text evidence="3">Belongs to the cytidine and deoxycytidylate deaminase family.</text>
</comment>
<evidence type="ECO:0000256" key="9">
    <source>
        <dbReference type="ARBA" id="ARBA00049558"/>
    </source>
</evidence>